<organism evidence="1 2">
    <name type="scientific">bacterium (Candidatus Ratteibacteria) CG23_combo_of_CG06-09_8_20_14_all_48_7</name>
    <dbReference type="NCBI Taxonomy" id="2014292"/>
    <lineage>
        <taxon>Bacteria</taxon>
        <taxon>Candidatus Ratteibacteria</taxon>
    </lineage>
</organism>
<evidence type="ECO:0000313" key="2">
    <source>
        <dbReference type="Proteomes" id="UP000230392"/>
    </source>
</evidence>
<name>A0A2G9YBX3_9BACT</name>
<accession>A0A2G9YBX3</accession>
<evidence type="ECO:0000313" key="1">
    <source>
        <dbReference type="EMBL" id="PIP16233.1"/>
    </source>
</evidence>
<gene>
    <name evidence="1" type="ORF">COX46_03505</name>
</gene>
<sequence length="208" mass="23227">MSRVSLLKAIRILDRPVFTARELSAVSAHSFSSVSQSLKRLAREEMVTQIKKGLWADIHSPQFSPLVVINFLLSRHRTYLSFVSALHLHGMVSQIPQVITLASTAHSQVIRTPVGVYSIHQITPSFFGGFDWYQGKGGFLIAEAEKALVDCLYIASRKGRRFASFPELTFPEGFKKAKAFGWVGRISDRRLRVSVRSKLEHLLAGDSG</sequence>
<reference evidence="1 2" key="1">
    <citation type="submission" date="2017-09" db="EMBL/GenBank/DDBJ databases">
        <title>Depth-based differentiation of microbial function through sediment-hosted aquifers and enrichment of novel symbionts in the deep terrestrial subsurface.</title>
        <authorList>
            <person name="Probst A.J."/>
            <person name="Ladd B."/>
            <person name="Jarett J.K."/>
            <person name="Geller-Mcgrath D.E."/>
            <person name="Sieber C.M."/>
            <person name="Emerson J.B."/>
            <person name="Anantharaman K."/>
            <person name="Thomas B.C."/>
            <person name="Malmstrom R."/>
            <person name="Stieglmeier M."/>
            <person name="Klingl A."/>
            <person name="Woyke T."/>
            <person name="Ryan C.M."/>
            <person name="Banfield J.F."/>
        </authorList>
    </citation>
    <scope>NUCLEOTIDE SEQUENCE [LARGE SCALE GENOMIC DNA]</scope>
    <source>
        <strain evidence="1">CG23_combo_of_CG06-09_8_20_14_all_48_7</strain>
    </source>
</reference>
<protein>
    <recommendedName>
        <fullName evidence="3">Transcriptional regulator</fullName>
    </recommendedName>
</protein>
<dbReference type="AlphaFoldDB" id="A0A2G9YBX3"/>
<evidence type="ECO:0008006" key="3">
    <source>
        <dbReference type="Google" id="ProtNLM"/>
    </source>
</evidence>
<dbReference type="EMBL" id="PCRF01000169">
    <property type="protein sequence ID" value="PIP16233.1"/>
    <property type="molecule type" value="Genomic_DNA"/>
</dbReference>
<comment type="caution">
    <text evidence="1">The sequence shown here is derived from an EMBL/GenBank/DDBJ whole genome shotgun (WGS) entry which is preliminary data.</text>
</comment>
<dbReference type="Proteomes" id="UP000230392">
    <property type="component" value="Unassembled WGS sequence"/>
</dbReference>
<proteinExistence type="predicted"/>